<protein>
    <recommendedName>
        <fullName evidence="5">Cation-transporting P-type ATPase C-terminal domain-containing protein</fullName>
    </recommendedName>
</protein>
<evidence type="ECO:0000256" key="2">
    <source>
        <dbReference type="SAM" id="Phobius"/>
    </source>
</evidence>
<dbReference type="InterPro" id="IPR001757">
    <property type="entry name" value="P_typ_ATPase"/>
</dbReference>
<dbReference type="SUPFAM" id="SSF56784">
    <property type="entry name" value="HAD-like"/>
    <property type="match status" value="1"/>
</dbReference>
<dbReference type="Gene3D" id="3.40.50.1000">
    <property type="entry name" value="HAD superfamily/HAD-like"/>
    <property type="match status" value="1"/>
</dbReference>
<dbReference type="PANTHER" id="PTHR43520:SF8">
    <property type="entry name" value="P-TYPE CU(+) TRANSPORTER"/>
    <property type="match status" value="1"/>
</dbReference>
<dbReference type="PRINTS" id="PR00119">
    <property type="entry name" value="CATATPASE"/>
</dbReference>
<dbReference type="GO" id="GO:0005507">
    <property type="term" value="F:copper ion binding"/>
    <property type="evidence" value="ECO:0007669"/>
    <property type="project" value="TreeGrafter"/>
</dbReference>
<dbReference type="EMBL" id="CANTFM010002689">
    <property type="protein sequence ID" value="CAI5747381.1"/>
    <property type="molecule type" value="Genomic_DNA"/>
</dbReference>
<keyword evidence="2" id="KW-0472">Membrane</keyword>
<organism evidence="3 4">
    <name type="scientific">Peronospora destructor</name>
    <dbReference type="NCBI Taxonomy" id="86335"/>
    <lineage>
        <taxon>Eukaryota</taxon>
        <taxon>Sar</taxon>
        <taxon>Stramenopiles</taxon>
        <taxon>Oomycota</taxon>
        <taxon>Peronosporomycetes</taxon>
        <taxon>Peronosporales</taxon>
        <taxon>Peronosporaceae</taxon>
        <taxon>Peronospora</taxon>
    </lineage>
</organism>
<evidence type="ECO:0000313" key="4">
    <source>
        <dbReference type="Proteomes" id="UP001162029"/>
    </source>
</evidence>
<dbReference type="InterPro" id="IPR023214">
    <property type="entry name" value="HAD_sf"/>
</dbReference>
<dbReference type="GO" id="GO:0005524">
    <property type="term" value="F:ATP binding"/>
    <property type="evidence" value="ECO:0007669"/>
    <property type="project" value="InterPro"/>
</dbReference>
<dbReference type="GO" id="GO:0016887">
    <property type="term" value="F:ATP hydrolysis activity"/>
    <property type="evidence" value="ECO:0007669"/>
    <property type="project" value="InterPro"/>
</dbReference>
<evidence type="ECO:0000256" key="1">
    <source>
        <dbReference type="ARBA" id="ARBA00022967"/>
    </source>
</evidence>
<name>A0AAV0VII8_9STRA</name>
<dbReference type="AlphaFoldDB" id="A0AAV0VII8"/>
<dbReference type="PRINTS" id="PR00120">
    <property type="entry name" value="HATPASE"/>
</dbReference>
<feature type="transmembrane region" description="Helical" evidence="2">
    <location>
        <begin position="83"/>
        <end position="103"/>
    </location>
</feature>
<dbReference type="GO" id="GO:0043682">
    <property type="term" value="F:P-type divalent copper transporter activity"/>
    <property type="evidence" value="ECO:0007669"/>
    <property type="project" value="TreeGrafter"/>
</dbReference>
<gene>
    <name evidence="3" type="ORF">PDE001_LOCUS12288</name>
</gene>
<proteinExistence type="predicted"/>
<accession>A0AAV0VII8</accession>
<keyword evidence="1" id="KW-1278">Translocase</keyword>
<evidence type="ECO:0008006" key="5">
    <source>
        <dbReference type="Google" id="ProtNLM"/>
    </source>
</evidence>
<dbReference type="InterPro" id="IPR036412">
    <property type="entry name" value="HAD-like_sf"/>
</dbReference>
<keyword evidence="4" id="KW-1185">Reference proteome</keyword>
<reference evidence="3" key="1">
    <citation type="submission" date="2022-12" db="EMBL/GenBank/DDBJ databases">
        <authorList>
            <person name="Webb A."/>
        </authorList>
    </citation>
    <scope>NUCLEOTIDE SEQUENCE</scope>
    <source>
        <strain evidence="3">Pd1</strain>
    </source>
</reference>
<evidence type="ECO:0000313" key="3">
    <source>
        <dbReference type="EMBL" id="CAI5747381.1"/>
    </source>
</evidence>
<dbReference type="Proteomes" id="UP001162029">
    <property type="component" value="Unassembled WGS sequence"/>
</dbReference>
<dbReference type="PANTHER" id="PTHR43520">
    <property type="entry name" value="ATP7, ISOFORM B"/>
    <property type="match status" value="1"/>
</dbReference>
<comment type="caution">
    <text evidence="3">The sequence shown here is derived from an EMBL/GenBank/DDBJ whole genome shotgun (WGS) entry which is preliminary data.</text>
</comment>
<dbReference type="GO" id="GO:0016020">
    <property type="term" value="C:membrane"/>
    <property type="evidence" value="ECO:0007669"/>
    <property type="project" value="InterPro"/>
</dbReference>
<keyword evidence="2" id="KW-0812">Transmembrane</keyword>
<keyword evidence="2" id="KW-1133">Transmembrane helix</keyword>
<dbReference type="GO" id="GO:0055070">
    <property type="term" value="P:copper ion homeostasis"/>
    <property type="evidence" value="ECO:0007669"/>
    <property type="project" value="TreeGrafter"/>
</dbReference>
<sequence length="130" mass="14241">MSALLKGRQGALAVEFRSACRFVSDGVNDAPLLARADVGVVLGAGTVVALDAADVVLAKDDLRDLLNARALSSATNRRIKYNFAWGTMYNLLMMYFACGVLFWKPPYRGDWVQQNQLAMDVSESTSLLHK</sequence>